<reference evidence="1 2" key="2">
    <citation type="journal article" date="2010" name="Stand. Genomic Sci.">
        <title>Complete genome sequence of Nakamurella multipartita type strain (Y-104).</title>
        <authorList>
            <person name="Tice H."/>
            <person name="Mayilraj S."/>
            <person name="Sims D."/>
            <person name="Lapidus A."/>
            <person name="Nolan M."/>
            <person name="Lucas S."/>
            <person name="Glavina Del Rio T."/>
            <person name="Copeland A."/>
            <person name="Cheng J.F."/>
            <person name="Meincke L."/>
            <person name="Bruce D."/>
            <person name="Goodwin L."/>
            <person name="Pitluck S."/>
            <person name="Ivanova N."/>
            <person name="Mavromatis K."/>
            <person name="Ovchinnikova G."/>
            <person name="Pati A."/>
            <person name="Chen A."/>
            <person name="Palaniappan K."/>
            <person name="Land M."/>
            <person name="Hauser L."/>
            <person name="Chang Y.J."/>
            <person name="Jeffries C.D."/>
            <person name="Detter J.C."/>
            <person name="Brettin T."/>
            <person name="Rohde M."/>
            <person name="Goker M."/>
            <person name="Bristow J."/>
            <person name="Eisen J.A."/>
            <person name="Markowitz V."/>
            <person name="Hugenholtz P."/>
            <person name="Kyrpides N.C."/>
            <person name="Klenk H.P."/>
            <person name="Chen F."/>
        </authorList>
    </citation>
    <scope>NUCLEOTIDE SEQUENCE [LARGE SCALE GENOMIC DNA]</scope>
    <source>
        <strain evidence="2">ATCC 700099 / DSM 44233 / CIP 104796 / JCM 9543 / NBRC 105858 / Y-104</strain>
    </source>
</reference>
<reference evidence="2" key="1">
    <citation type="submission" date="2009-09" db="EMBL/GenBank/DDBJ databases">
        <title>The complete genome of Nakamurella multipartita DSM 44233.</title>
        <authorList>
            <consortium name="US DOE Joint Genome Institute (JGI-PGF)"/>
            <person name="Lucas S."/>
            <person name="Copeland A."/>
            <person name="Lapidus A."/>
            <person name="Glavina del Rio T."/>
            <person name="Dalin E."/>
            <person name="Tice H."/>
            <person name="Bruce D."/>
            <person name="Goodwin L."/>
            <person name="Pitluck S."/>
            <person name="Kyrpides N."/>
            <person name="Mavromatis K."/>
            <person name="Ivanova N."/>
            <person name="Ovchinnikova G."/>
            <person name="Sims D."/>
            <person name="Meincke L."/>
            <person name="Brettin T."/>
            <person name="Detter J.C."/>
            <person name="Han C."/>
            <person name="Larimer F."/>
            <person name="Land M."/>
            <person name="Hauser L."/>
            <person name="Markowitz V."/>
            <person name="Cheng J.-F."/>
            <person name="Hugenholtz P."/>
            <person name="Woyke T."/>
            <person name="Wu D."/>
            <person name="Klenk H.-P."/>
            <person name="Eisen J.A."/>
        </authorList>
    </citation>
    <scope>NUCLEOTIDE SEQUENCE [LARGE SCALE GENOMIC DNA]</scope>
    <source>
        <strain evidence="2">ATCC 700099 / DSM 44233 / CIP 104796 / JCM 9543 / NBRC 105858 / Y-104</strain>
    </source>
</reference>
<name>C8X8Q7_NAKMY</name>
<sequence length="129" mass="14083">MNPRPADSPMRDLATLGPDEVAQLIGASEWWVREQARNRKVPHLRFGRDQIKFRRTDVVALMDLAAIAPVSLTRAEPEGVDAEKAGTAGLRAEATAAYRLAKAAGRPEQAARQAARKLLPGFMPERTAV</sequence>
<accession>C8X8Q7</accession>
<evidence type="ECO:0008006" key="3">
    <source>
        <dbReference type="Google" id="ProtNLM"/>
    </source>
</evidence>
<organism evidence="1 2">
    <name type="scientific">Nakamurella multipartita (strain ATCC 700099 / DSM 44233 / CIP 104796 / JCM 9543 / NBRC 105858 / Y-104)</name>
    <name type="common">Microsphaera multipartita</name>
    <dbReference type="NCBI Taxonomy" id="479431"/>
    <lineage>
        <taxon>Bacteria</taxon>
        <taxon>Bacillati</taxon>
        <taxon>Actinomycetota</taxon>
        <taxon>Actinomycetes</taxon>
        <taxon>Nakamurellales</taxon>
        <taxon>Nakamurellaceae</taxon>
        <taxon>Nakamurella</taxon>
    </lineage>
</organism>
<dbReference type="AlphaFoldDB" id="C8X8Q7"/>
<proteinExistence type="predicted"/>
<protein>
    <recommendedName>
        <fullName evidence="3">Helix-turn-helix domain-containing protein</fullName>
    </recommendedName>
</protein>
<dbReference type="Proteomes" id="UP000002218">
    <property type="component" value="Chromosome"/>
</dbReference>
<evidence type="ECO:0000313" key="1">
    <source>
        <dbReference type="EMBL" id="ACV79112.1"/>
    </source>
</evidence>
<dbReference type="EMBL" id="CP001737">
    <property type="protein sequence ID" value="ACV79112.1"/>
    <property type="molecule type" value="Genomic_DNA"/>
</dbReference>
<keyword evidence="2" id="KW-1185">Reference proteome</keyword>
<dbReference type="HOGENOM" id="CLU_1946497_0_0_11"/>
<gene>
    <name evidence="1" type="ordered locus">Namu_2766</name>
</gene>
<dbReference type="KEGG" id="nml:Namu_2766"/>
<dbReference type="InParanoid" id="C8X8Q7"/>
<evidence type="ECO:0000313" key="2">
    <source>
        <dbReference type="Proteomes" id="UP000002218"/>
    </source>
</evidence>